<feature type="repeat" description="PPR" evidence="1">
    <location>
        <begin position="94"/>
        <end position="124"/>
    </location>
</feature>
<dbReference type="OrthoDB" id="185373at2759"/>
<evidence type="ECO:0008006" key="6">
    <source>
        <dbReference type="Google" id="ProtNLM"/>
    </source>
</evidence>
<dbReference type="EMBL" id="CAJNOV010001220">
    <property type="protein sequence ID" value="CAF1053935.1"/>
    <property type="molecule type" value="Genomic_DNA"/>
</dbReference>
<dbReference type="InterPro" id="IPR046960">
    <property type="entry name" value="PPR_At4g14850-like_plant"/>
</dbReference>
<dbReference type="Proteomes" id="UP000663856">
    <property type="component" value="Unassembled WGS sequence"/>
</dbReference>
<comment type="caution">
    <text evidence="4">The sequence shown here is derived from an EMBL/GenBank/DDBJ whole genome shotgun (WGS) entry which is preliminary data.</text>
</comment>
<evidence type="ECO:0000256" key="1">
    <source>
        <dbReference type="PROSITE-ProRule" id="PRU00708"/>
    </source>
</evidence>
<dbReference type="PROSITE" id="PS51375">
    <property type="entry name" value="PPR"/>
    <property type="match status" value="1"/>
</dbReference>
<accession>A0A816VUN5</accession>
<dbReference type="GO" id="GO:0003723">
    <property type="term" value="F:RNA binding"/>
    <property type="evidence" value="ECO:0007669"/>
    <property type="project" value="InterPro"/>
</dbReference>
<reference evidence="4" key="1">
    <citation type="submission" date="2021-02" db="EMBL/GenBank/DDBJ databases">
        <authorList>
            <person name="Nowell W R."/>
        </authorList>
    </citation>
    <scope>NUCLEOTIDE SEQUENCE</scope>
</reference>
<dbReference type="EMBL" id="CAJNRF010010870">
    <property type="protein sequence ID" value="CAF2125413.1"/>
    <property type="molecule type" value="Genomic_DNA"/>
</dbReference>
<dbReference type="GO" id="GO:0009451">
    <property type="term" value="P:RNA modification"/>
    <property type="evidence" value="ECO:0007669"/>
    <property type="project" value="InterPro"/>
</dbReference>
<dbReference type="Proteomes" id="UP000663834">
    <property type="component" value="Unassembled WGS sequence"/>
</dbReference>
<evidence type="ECO:0000313" key="5">
    <source>
        <dbReference type="Proteomes" id="UP000663856"/>
    </source>
</evidence>
<evidence type="ECO:0000313" key="4">
    <source>
        <dbReference type="EMBL" id="CAF2125413.1"/>
    </source>
</evidence>
<dbReference type="PANTHER" id="PTHR47926:SF347">
    <property type="entry name" value="PENTATRICOPEPTIDE REPEAT-CONTAINING PROTEIN"/>
    <property type="match status" value="1"/>
</dbReference>
<proteinExistence type="predicted"/>
<dbReference type="Pfam" id="PF01535">
    <property type="entry name" value="PPR"/>
    <property type="match status" value="3"/>
</dbReference>
<dbReference type="NCBIfam" id="TIGR00756">
    <property type="entry name" value="PPR"/>
    <property type="match status" value="1"/>
</dbReference>
<organism evidence="4 5">
    <name type="scientific">Rotaria magnacalcarata</name>
    <dbReference type="NCBI Taxonomy" id="392030"/>
    <lineage>
        <taxon>Eukaryota</taxon>
        <taxon>Metazoa</taxon>
        <taxon>Spiralia</taxon>
        <taxon>Gnathifera</taxon>
        <taxon>Rotifera</taxon>
        <taxon>Eurotatoria</taxon>
        <taxon>Bdelloidea</taxon>
        <taxon>Philodinida</taxon>
        <taxon>Philodinidae</taxon>
        <taxon>Rotaria</taxon>
    </lineage>
</organism>
<dbReference type="InterPro" id="IPR011990">
    <property type="entry name" value="TPR-like_helical_dom_sf"/>
</dbReference>
<evidence type="ECO:0000313" key="3">
    <source>
        <dbReference type="EMBL" id="CAF1660206.1"/>
    </source>
</evidence>
<name>A0A816VUN5_9BILA</name>
<sequence>MFKGFIKNKMPTKVLDLYDKMEIEPNAATLSILFSASAQIRNDRAKTIGKRLLGKMINYDQKNIAVFNSAIHMLMRFLDVKGAEDVFDLIKEKDIYSYGAMIKGYNDNGKYEKALNLYENMNVKPDAIIYELIFNSCAQLSNNRAKIIEQLRYFPREFQ</sequence>
<dbReference type="EMBL" id="CAJNOW010017768">
    <property type="protein sequence ID" value="CAF1660206.1"/>
    <property type="molecule type" value="Genomic_DNA"/>
</dbReference>
<dbReference type="PANTHER" id="PTHR47926">
    <property type="entry name" value="PENTATRICOPEPTIDE REPEAT-CONTAINING PROTEIN"/>
    <property type="match status" value="1"/>
</dbReference>
<gene>
    <name evidence="2" type="ORF">CJN711_LOCUS4885</name>
    <name evidence="3" type="ORF">KQP761_LOCUS31863</name>
    <name evidence="4" type="ORF">WKI299_LOCUS25216</name>
</gene>
<protein>
    <recommendedName>
        <fullName evidence="6">Pentatricopeptide repeat-containing protein</fullName>
    </recommendedName>
</protein>
<evidence type="ECO:0000313" key="2">
    <source>
        <dbReference type="EMBL" id="CAF1053935.1"/>
    </source>
</evidence>
<dbReference type="Gene3D" id="1.25.40.10">
    <property type="entry name" value="Tetratricopeptide repeat domain"/>
    <property type="match status" value="1"/>
</dbReference>
<dbReference type="Proteomes" id="UP000663855">
    <property type="component" value="Unassembled WGS sequence"/>
</dbReference>
<dbReference type="InterPro" id="IPR002885">
    <property type="entry name" value="PPR_rpt"/>
</dbReference>
<dbReference type="AlphaFoldDB" id="A0A816VUN5"/>